<evidence type="ECO:0000313" key="2">
    <source>
        <dbReference type="Proteomes" id="UP000542405"/>
    </source>
</evidence>
<proteinExistence type="predicted"/>
<protein>
    <submittedName>
        <fullName evidence="1">Uncharacterized protein</fullName>
    </submittedName>
</protein>
<name>A0A848NQA1_9BURK</name>
<organism evidence="1 2">
    <name type="scientific">Achromobacter ruhlandii</name>
    <dbReference type="NCBI Taxonomy" id="72557"/>
    <lineage>
        <taxon>Bacteria</taxon>
        <taxon>Pseudomonadati</taxon>
        <taxon>Pseudomonadota</taxon>
        <taxon>Betaproteobacteria</taxon>
        <taxon>Burkholderiales</taxon>
        <taxon>Alcaligenaceae</taxon>
        <taxon>Achromobacter</taxon>
    </lineage>
</organism>
<gene>
    <name evidence="1" type="ORF">HGQ98_27045</name>
</gene>
<reference evidence="1 2" key="1">
    <citation type="submission" date="2020-04" db="EMBL/GenBank/DDBJ databases">
        <title>Achromobacter ruhlandii genome sequencing and assembly.</title>
        <authorList>
            <person name="Martins R.C.R."/>
            <person name="Perdigao-Neto L.V."/>
            <person name="Levin A.S.S."/>
            <person name="Costa S.F."/>
        </authorList>
    </citation>
    <scope>NUCLEOTIDE SEQUENCE [LARGE SCALE GENOMIC DNA]</scope>
    <source>
        <strain evidence="1 2">9035ralo</strain>
    </source>
</reference>
<dbReference type="Proteomes" id="UP000542405">
    <property type="component" value="Unassembled WGS sequence"/>
</dbReference>
<evidence type="ECO:0000313" key="1">
    <source>
        <dbReference type="EMBL" id="NMU93152.1"/>
    </source>
</evidence>
<dbReference type="RefSeq" id="WP_144419122.1">
    <property type="nucleotide sequence ID" value="NZ_CADILJ010000008.1"/>
</dbReference>
<dbReference type="GeneID" id="94354479"/>
<sequence>MKPLTVVSVERYAPDDDAASVTLRSDQGEVTVFCWPCSVKAGDVVMNRLSAMDGEVGGAYGVDWPQGEKDAASAEQLERTGHYAYRGRGRVAKASEGLVETMGFLIEFGETPETGHVEFDIARLDCGCDTLD</sequence>
<dbReference type="EMBL" id="JABBZE010000539">
    <property type="protein sequence ID" value="NMU93152.1"/>
    <property type="molecule type" value="Genomic_DNA"/>
</dbReference>
<comment type="caution">
    <text evidence="1">The sequence shown here is derived from an EMBL/GenBank/DDBJ whole genome shotgun (WGS) entry which is preliminary data.</text>
</comment>
<dbReference type="AlphaFoldDB" id="A0A848NQA1"/>
<accession>A0A848NQA1</accession>